<comment type="caution">
    <text evidence="2">The sequence shown here is derived from an EMBL/GenBank/DDBJ whole genome shotgun (WGS) entry which is preliminary data.</text>
</comment>
<evidence type="ECO:0000313" key="2">
    <source>
        <dbReference type="EMBL" id="MBP2328969.1"/>
    </source>
</evidence>
<keyword evidence="3" id="KW-1185">Reference proteome</keyword>
<evidence type="ECO:0000256" key="1">
    <source>
        <dbReference type="SAM" id="MobiDB-lite"/>
    </source>
</evidence>
<feature type="region of interest" description="Disordered" evidence="1">
    <location>
        <begin position="1"/>
        <end position="29"/>
    </location>
</feature>
<dbReference type="Proteomes" id="UP001519332">
    <property type="component" value="Unassembled WGS sequence"/>
</dbReference>
<proteinExistence type="predicted"/>
<evidence type="ECO:0000313" key="3">
    <source>
        <dbReference type="Proteomes" id="UP001519332"/>
    </source>
</evidence>
<accession>A0ABS4TX54</accession>
<gene>
    <name evidence="2" type="ORF">JOF56_009354</name>
</gene>
<protein>
    <submittedName>
        <fullName evidence="2">Uncharacterized protein</fullName>
    </submittedName>
</protein>
<sequence length="29" mass="3043">MNRAAALAHGEGRGVQEHAIPNQGKVDES</sequence>
<name>A0ABS4TX54_9PSEU</name>
<dbReference type="EMBL" id="JAGINW010000001">
    <property type="protein sequence ID" value="MBP2328969.1"/>
    <property type="molecule type" value="Genomic_DNA"/>
</dbReference>
<reference evidence="2 3" key="1">
    <citation type="submission" date="2021-03" db="EMBL/GenBank/DDBJ databases">
        <title>Sequencing the genomes of 1000 actinobacteria strains.</title>
        <authorList>
            <person name="Klenk H.-P."/>
        </authorList>
    </citation>
    <scope>NUCLEOTIDE SEQUENCE [LARGE SCALE GENOMIC DNA]</scope>
    <source>
        <strain evidence="2 3">DSM 46670</strain>
    </source>
</reference>
<organism evidence="2 3">
    <name type="scientific">Kibdelosporangium banguiense</name>
    <dbReference type="NCBI Taxonomy" id="1365924"/>
    <lineage>
        <taxon>Bacteria</taxon>
        <taxon>Bacillati</taxon>
        <taxon>Actinomycetota</taxon>
        <taxon>Actinomycetes</taxon>
        <taxon>Pseudonocardiales</taxon>
        <taxon>Pseudonocardiaceae</taxon>
        <taxon>Kibdelosporangium</taxon>
    </lineage>
</organism>